<evidence type="ECO:0000313" key="2">
    <source>
        <dbReference type="Proteomes" id="UP001154282"/>
    </source>
</evidence>
<protein>
    <submittedName>
        <fullName evidence="1">Uncharacterized protein</fullName>
    </submittedName>
</protein>
<dbReference type="Proteomes" id="UP001154282">
    <property type="component" value="Unassembled WGS sequence"/>
</dbReference>
<reference evidence="1" key="1">
    <citation type="submission" date="2022-08" db="EMBL/GenBank/DDBJ databases">
        <authorList>
            <person name="Gutierrez-Valencia J."/>
        </authorList>
    </citation>
    <scope>NUCLEOTIDE SEQUENCE</scope>
</reference>
<dbReference type="EMBL" id="CAMGYJ010000006">
    <property type="protein sequence ID" value="CAI0429847.1"/>
    <property type="molecule type" value="Genomic_DNA"/>
</dbReference>
<proteinExistence type="predicted"/>
<comment type="caution">
    <text evidence="1">The sequence shown here is derived from an EMBL/GenBank/DDBJ whole genome shotgun (WGS) entry which is preliminary data.</text>
</comment>
<gene>
    <name evidence="1" type="ORF">LITE_LOCUS22334</name>
</gene>
<organism evidence="1 2">
    <name type="scientific">Linum tenue</name>
    <dbReference type="NCBI Taxonomy" id="586396"/>
    <lineage>
        <taxon>Eukaryota</taxon>
        <taxon>Viridiplantae</taxon>
        <taxon>Streptophyta</taxon>
        <taxon>Embryophyta</taxon>
        <taxon>Tracheophyta</taxon>
        <taxon>Spermatophyta</taxon>
        <taxon>Magnoliopsida</taxon>
        <taxon>eudicotyledons</taxon>
        <taxon>Gunneridae</taxon>
        <taxon>Pentapetalae</taxon>
        <taxon>rosids</taxon>
        <taxon>fabids</taxon>
        <taxon>Malpighiales</taxon>
        <taxon>Linaceae</taxon>
        <taxon>Linum</taxon>
    </lineage>
</organism>
<name>A0AAV0L665_9ROSI</name>
<keyword evidence="2" id="KW-1185">Reference proteome</keyword>
<dbReference type="AlphaFoldDB" id="A0AAV0L665"/>
<accession>A0AAV0L665</accession>
<sequence length="53" mass="6297">MLMDRFAMDGQVGSFVHPRLRLRLMLSWKHALWQNLTAPRRLSFRTVNLLSMP</sequence>
<evidence type="ECO:0000313" key="1">
    <source>
        <dbReference type="EMBL" id="CAI0429847.1"/>
    </source>
</evidence>